<protein>
    <submittedName>
        <fullName evidence="1">Uncharacterized protein</fullName>
    </submittedName>
</protein>
<comment type="caution">
    <text evidence="1">The sequence shown here is derived from an EMBL/GenBank/DDBJ whole genome shotgun (WGS) entry which is preliminary data.</text>
</comment>
<accession>A0ACB8R9H7</accession>
<dbReference type="EMBL" id="MU276211">
    <property type="protein sequence ID" value="KAI0040266.1"/>
    <property type="molecule type" value="Genomic_DNA"/>
</dbReference>
<organism evidence="1 2">
    <name type="scientific">Auriscalpium vulgare</name>
    <dbReference type="NCBI Taxonomy" id="40419"/>
    <lineage>
        <taxon>Eukaryota</taxon>
        <taxon>Fungi</taxon>
        <taxon>Dikarya</taxon>
        <taxon>Basidiomycota</taxon>
        <taxon>Agaricomycotina</taxon>
        <taxon>Agaricomycetes</taxon>
        <taxon>Russulales</taxon>
        <taxon>Auriscalpiaceae</taxon>
        <taxon>Auriscalpium</taxon>
    </lineage>
</organism>
<dbReference type="Proteomes" id="UP000814033">
    <property type="component" value="Unassembled WGS sequence"/>
</dbReference>
<sequence length="784" mass="81874">MAGAAHGQGPTLPSLRTLFPFANGFAPPPPADGNANANPANQNAAQTAPQAQPGGQPLPEMVSVTIDMAIPFPWPPRAGNAGQPGQPQPAGQPPVAGGPPAQPNANANGQPRPHGQPGQQYQRVVIDSFSLPPFQLPTRNNATAAAGEPTAANPPQANGDPASAANPPPTFDFTTMPLTDLFGLLSDQIPTDPNSGWVGFLGTIFGALAAREDDREDPNRARRLIAGLEPVSEGMILRMKRLNESSGESDGDGGDGCAICWEALSEEPAHESEDAEMGEAEAAPPHADPQPVAEPVEPAAAAASSDVADASNSNSSTTAAGQSEQPADAPKKEEKPLPRVVSLPCSHVFHSACLVPWFARPRQTTCPACRFNIDPENLTYEPRARARAAPARQQQTGPTQPSQTQGQPAQQEPAQTQPEQTQQTQQQPGPQPQQQPGPRPQLNFANLFNLPPLVPLVPTPAEGAAQPQDGAAPMPQQQPRAPPQQVFTNIFQFPPQAPAPAEAAAQPQDGAVPTPQQPPGTQPTLAEQMFANMFQFPSQAPAPAQGAAAQPQDGAGPVPPQDPTAPQASAAPGVPPQNTGALPQLPPIFPFGQGVFTLPPMTLGQDGAWLAWPPGINMNLNLPAANAANANPTANPPPANANPPTAGARAPRREKRPWTPPPPPGPTLRQRVEQRERERGLRCDDVSCGLGPSDEDPMPPTADVPRIGIRPLEGHAPCAHAFHAACLVSAERVAGWGGEADEEEMGERERAREGGTVEVSCPVCRAVGELPREQWSEGVHALAP</sequence>
<keyword evidence="2" id="KW-1185">Reference proteome</keyword>
<evidence type="ECO:0000313" key="2">
    <source>
        <dbReference type="Proteomes" id="UP000814033"/>
    </source>
</evidence>
<reference evidence="1" key="1">
    <citation type="submission" date="2021-02" db="EMBL/GenBank/DDBJ databases">
        <authorList>
            <consortium name="DOE Joint Genome Institute"/>
            <person name="Ahrendt S."/>
            <person name="Looney B.P."/>
            <person name="Miyauchi S."/>
            <person name="Morin E."/>
            <person name="Drula E."/>
            <person name="Courty P.E."/>
            <person name="Chicoki N."/>
            <person name="Fauchery L."/>
            <person name="Kohler A."/>
            <person name="Kuo A."/>
            <person name="Labutti K."/>
            <person name="Pangilinan J."/>
            <person name="Lipzen A."/>
            <person name="Riley R."/>
            <person name="Andreopoulos W."/>
            <person name="He G."/>
            <person name="Johnson J."/>
            <person name="Barry K.W."/>
            <person name="Grigoriev I.V."/>
            <person name="Nagy L."/>
            <person name="Hibbett D."/>
            <person name="Henrissat B."/>
            <person name="Matheny P.B."/>
            <person name="Labbe J."/>
            <person name="Martin F."/>
        </authorList>
    </citation>
    <scope>NUCLEOTIDE SEQUENCE</scope>
    <source>
        <strain evidence="1">FP105234-sp</strain>
    </source>
</reference>
<reference evidence="1" key="2">
    <citation type="journal article" date="2022" name="New Phytol.">
        <title>Evolutionary transition to the ectomycorrhizal habit in the genomes of a hyperdiverse lineage of mushroom-forming fungi.</title>
        <authorList>
            <person name="Looney B."/>
            <person name="Miyauchi S."/>
            <person name="Morin E."/>
            <person name="Drula E."/>
            <person name="Courty P.E."/>
            <person name="Kohler A."/>
            <person name="Kuo A."/>
            <person name="LaButti K."/>
            <person name="Pangilinan J."/>
            <person name="Lipzen A."/>
            <person name="Riley R."/>
            <person name="Andreopoulos W."/>
            <person name="He G."/>
            <person name="Johnson J."/>
            <person name="Nolan M."/>
            <person name="Tritt A."/>
            <person name="Barry K.W."/>
            <person name="Grigoriev I.V."/>
            <person name="Nagy L.G."/>
            <person name="Hibbett D."/>
            <person name="Henrissat B."/>
            <person name="Matheny P.B."/>
            <person name="Labbe J."/>
            <person name="Martin F.M."/>
        </authorList>
    </citation>
    <scope>NUCLEOTIDE SEQUENCE</scope>
    <source>
        <strain evidence="1">FP105234-sp</strain>
    </source>
</reference>
<evidence type="ECO:0000313" key="1">
    <source>
        <dbReference type="EMBL" id="KAI0040266.1"/>
    </source>
</evidence>
<name>A0ACB8R9H7_9AGAM</name>
<proteinExistence type="predicted"/>
<gene>
    <name evidence="1" type="ORF">FA95DRAFT_901747</name>
</gene>